<keyword evidence="2" id="KW-1185">Reference proteome</keyword>
<gene>
    <name evidence="1" type="ORF">DSM107010_60920</name>
</gene>
<dbReference type="EMBL" id="RSCK01000101">
    <property type="protein sequence ID" value="RUT03291.1"/>
    <property type="molecule type" value="Genomic_DNA"/>
</dbReference>
<reference evidence="1 2" key="1">
    <citation type="journal article" date="2019" name="Genome Biol. Evol.">
        <title>Day and night: Metabolic profiles and evolutionary relationships of six axenic non-marine cyanobacteria.</title>
        <authorList>
            <person name="Will S.E."/>
            <person name="Henke P."/>
            <person name="Boedeker C."/>
            <person name="Huang S."/>
            <person name="Brinkmann H."/>
            <person name="Rohde M."/>
            <person name="Jarek M."/>
            <person name="Friedl T."/>
            <person name="Seufert S."/>
            <person name="Schumacher M."/>
            <person name="Overmann J."/>
            <person name="Neumann-Schaal M."/>
            <person name="Petersen J."/>
        </authorList>
    </citation>
    <scope>NUCLEOTIDE SEQUENCE [LARGE SCALE GENOMIC DNA]</scope>
    <source>
        <strain evidence="1 2">SAG 39.79</strain>
    </source>
</reference>
<protein>
    <submittedName>
        <fullName evidence="1">Uncharacterized protein</fullName>
    </submittedName>
</protein>
<organism evidence="1 2">
    <name type="scientific">Chroococcidiopsis cubana SAG 39.79</name>
    <dbReference type="NCBI Taxonomy" id="388085"/>
    <lineage>
        <taxon>Bacteria</taxon>
        <taxon>Bacillati</taxon>
        <taxon>Cyanobacteriota</taxon>
        <taxon>Cyanophyceae</taxon>
        <taxon>Chroococcidiopsidales</taxon>
        <taxon>Chroococcidiopsidaceae</taxon>
        <taxon>Chroococcidiopsis</taxon>
    </lineage>
</organism>
<name>A0AB37UAM3_9CYAN</name>
<accession>A0AB37UAM3</accession>
<proteinExistence type="predicted"/>
<dbReference type="Proteomes" id="UP000282574">
    <property type="component" value="Unassembled WGS sequence"/>
</dbReference>
<dbReference type="AlphaFoldDB" id="A0AB37UAM3"/>
<evidence type="ECO:0000313" key="1">
    <source>
        <dbReference type="EMBL" id="RUT03291.1"/>
    </source>
</evidence>
<comment type="caution">
    <text evidence="1">The sequence shown here is derived from an EMBL/GenBank/DDBJ whole genome shotgun (WGS) entry which is preliminary data.</text>
</comment>
<dbReference type="RefSeq" id="WP_106169269.1">
    <property type="nucleotide sequence ID" value="NZ_JAVKZF010000001.1"/>
</dbReference>
<sequence length="74" mass="8457">MNWISIAQCRQIDVQFSLLNDLTARLQAAGARITVRKLGRLHRITLMREPKIASVEEILSYTYGRDKIQTIGVD</sequence>
<evidence type="ECO:0000313" key="2">
    <source>
        <dbReference type="Proteomes" id="UP000282574"/>
    </source>
</evidence>